<gene>
    <name evidence="2" type="ORF">AWRI1631_152130</name>
</gene>
<proteinExistence type="predicted"/>
<evidence type="ECO:0000313" key="2">
    <source>
        <dbReference type="EMBL" id="EDZ69345.1"/>
    </source>
</evidence>
<name>B5VRV1_YEAS6</name>
<dbReference type="EMBL" id="ABSV01002138">
    <property type="protein sequence ID" value="EDZ69345.1"/>
    <property type="molecule type" value="Genomic_DNA"/>
</dbReference>
<dbReference type="Proteomes" id="UP000008988">
    <property type="component" value="Unassembled WGS sequence"/>
</dbReference>
<evidence type="ECO:0000256" key="1">
    <source>
        <dbReference type="SAM" id="MobiDB-lite"/>
    </source>
</evidence>
<organism evidence="2 3">
    <name type="scientific">Saccharomyces cerevisiae (strain AWRI1631)</name>
    <name type="common">Baker's yeast</name>
    <dbReference type="NCBI Taxonomy" id="545124"/>
    <lineage>
        <taxon>Eukaryota</taxon>
        <taxon>Fungi</taxon>
        <taxon>Dikarya</taxon>
        <taxon>Ascomycota</taxon>
        <taxon>Saccharomycotina</taxon>
        <taxon>Saccharomycetes</taxon>
        <taxon>Saccharomycetales</taxon>
        <taxon>Saccharomycetaceae</taxon>
        <taxon>Saccharomyces</taxon>
    </lineage>
</organism>
<sequence>MNCKHKKKVVFSLSSPYKKRNEKPKTNQQIRFLRKAFQRLSTTS</sequence>
<reference evidence="2 3" key="1">
    <citation type="journal article" date="2008" name="FEMS Yeast Res.">
        <title>Comparative genome analysis of a Saccharomyces cerevisiae wine strain.</title>
        <authorList>
            <person name="Borneman A.R."/>
            <person name="Forgan A.H."/>
            <person name="Pretorius I.S."/>
            <person name="Chambers P.J."/>
        </authorList>
    </citation>
    <scope>NUCLEOTIDE SEQUENCE [LARGE SCALE GENOMIC DNA]</scope>
    <source>
        <strain evidence="2 3">AWRI1631</strain>
    </source>
</reference>
<comment type="caution">
    <text evidence="2">The sequence shown here is derived from an EMBL/GenBank/DDBJ whole genome shotgun (WGS) entry which is preliminary data.</text>
</comment>
<feature type="region of interest" description="Disordered" evidence="1">
    <location>
        <begin position="1"/>
        <end position="27"/>
    </location>
</feature>
<protein>
    <submittedName>
        <fullName evidence="2">Uncharacterized protein</fullName>
    </submittedName>
</protein>
<evidence type="ECO:0000313" key="3">
    <source>
        <dbReference type="Proteomes" id="UP000008988"/>
    </source>
</evidence>
<dbReference type="AlphaFoldDB" id="B5VRV1"/>
<accession>B5VRV1</accession>